<dbReference type="GO" id="GO:0008270">
    <property type="term" value="F:zinc ion binding"/>
    <property type="evidence" value="ECO:0007669"/>
    <property type="project" value="InterPro"/>
</dbReference>
<dbReference type="PROSITE" id="PS50048">
    <property type="entry name" value="ZN2_CY6_FUNGAL_2"/>
    <property type="match status" value="1"/>
</dbReference>
<feature type="region of interest" description="Disordered" evidence="1">
    <location>
        <begin position="401"/>
        <end position="426"/>
    </location>
</feature>
<feature type="compositionally biased region" description="Low complexity" evidence="1">
    <location>
        <begin position="7"/>
        <end position="47"/>
    </location>
</feature>
<feature type="compositionally biased region" description="Pro residues" evidence="1">
    <location>
        <begin position="408"/>
        <end position="420"/>
    </location>
</feature>
<dbReference type="Gene3D" id="4.10.240.10">
    <property type="entry name" value="Zn(2)-C6 fungal-type DNA-binding domain"/>
    <property type="match status" value="1"/>
</dbReference>
<evidence type="ECO:0000313" key="4">
    <source>
        <dbReference type="Proteomes" id="UP000697127"/>
    </source>
</evidence>
<accession>A0A9P6WLF6</accession>
<evidence type="ECO:0000259" key="2">
    <source>
        <dbReference type="PROSITE" id="PS50048"/>
    </source>
</evidence>
<organism evidence="3 4">
    <name type="scientific">Pichia californica</name>
    <dbReference type="NCBI Taxonomy" id="460514"/>
    <lineage>
        <taxon>Eukaryota</taxon>
        <taxon>Fungi</taxon>
        <taxon>Dikarya</taxon>
        <taxon>Ascomycota</taxon>
        <taxon>Saccharomycotina</taxon>
        <taxon>Pichiomycetes</taxon>
        <taxon>Pichiales</taxon>
        <taxon>Pichiaceae</taxon>
        <taxon>Pichia</taxon>
    </lineage>
</organism>
<dbReference type="EMBL" id="PUHW01000205">
    <property type="protein sequence ID" value="KAG0687878.1"/>
    <property type="molecule type" value="Genomic_DNA"/>
</dbReference>
<dbReference type="SUPFAM" id="SSF57701">
    <property type="entry name" value="Zn2/Cys6 DNA-binding domain"/>
    <property type="match status" value="1"/>
</dbReference>
<dbReference type="Pfam" id="PF00172">
    <property type="entry name" value="Zn_clus"/>
    <property type="match status" value="1"/>
</dbReference>
<feature type="domain" description="Zn(2)-C6 fungal-type" evidence="2">
    <location>
        <begin position="107"/>
        <end position="136"/>
    </location>
</feature>
<dbReference type="InterPro" id="IPR001138">
    <property type="entry name" value="Zn2Cys6_DnaBD"/>
</dbReference>
<reference evidence="3" key="1">
    <citation type="submission" date="2020-11" db="EMBL/GenBank/DDBJ databases">
        <title>Kefir isolates.</title>
        <authorList>
            <person name="Marcisauskas S."/>
            <person name="Kim Y."/>
            <person name="Blasche S."/>
        </authorList>
    </citation>
    <scope>NUCLEOTIDE SEQUENCE</scope>
    <source>
        <strain evidence="3">Olga-1</strain>
    </source>
</reference>
<evidence type="ECO:0000256" key="1">
    <source>
        <dbReference type="SAM" id="MobiDB-lite"/>
    </source>
</evidence>
<dbReference type="AlphaFoldDB" id="A0A9P6WLF6"/>
<keyword evidence="4" id="KW-1185">Reference proteome</keyword>
<feature type="region of interest" description="Disordered" evidence="1">
    <location>
        <begin position="1"/>
        <end position="47"/>
    </location>
</feature>
<feature type="compositionally biased region" description="Basic and acidic residues" evidence="1">
    <location>
        <begin position="62"/>
        <end position="77"/>
    </location>
</feature>
<dbReference type="Proteomes" id="UP000697127">
    <property type="component" value="Unassembled WGS sequence"/>
</dbReference>
<dbReference type="CDD" id="cd00067">
    <property type="entry name" value="GAL4"/>
    <property type="match status" value="1"/>
</dbReference>
<comment type="caution">
    <text evidence="3">The sequence shown here is derived from an EMBL/GenBank/DDBJ whole genome shotgun (WGS) entry which is preliminary data.</text>
</comment>
<gene>
    <name evidence="3" type="ORF">C6P40_001749</name>
</gene>
<dbReference type="GO" id="GO:0000981">
    <property type="term" value="F:DNA-binding transcription factor activity, RNA polymerase II-specific"/>
    <property type="evidence" value="ECO:0007669"/>
    <property type="project" value="InterPro"/>
</dbReference>
<feature type="region of interest" description="Disordered" evidence="1">
    <location>
        <begin position="329"/>
        <end position="366"/>
    </location>
</feature>
<protein>
    <recommendedName>
        <fullName evidence="2">Zn(2)-C6 fungal-type domain-containing protein</fullName>
    </recommendedName>
</protein>
<proteinExistence type="predicted"/>
<dbReference type="InterPro" id="IPR036864">
    <property type="entry name" value="Zn2-C6_fun-type_DNA-bd_sf"/>
</dbReference>
<dbReference type="OrthoDB" id="1747771at2759"/>
<feature type="compositionally biased region" description="Low complexity" evidence="1">
    <location>
        <begin position="333"/>
        <end position="342"/>
    </location>
</feature>
<evidence type="ECO:0000313" key="3">
    <source>
        <dbReference type="EMBL" id="KAG0687878.1"/>
    </source>
</evidence>
<feature type="compositionally biased region" description="Polar residues" evidence="1">
    <location>
        <begin position="78"/>
        <end position="96"/>
    </location>
</feature>
<sequence>MKETSKSKSLLISKQASSSNSKSLSQLQTNISSSSSQKSSSITTPISLIQPSIENMVNTKERKIEKQQPNKTLDETKCSTQTQPSEESIGNPTQSNIKKKRFRRSYNCGPCKNHKIKCDMQIPCGNCQKYDRIDQCLKCPPTPPTYQQYIIKQQRKQKYLEKRYKLKFPKQQFMLESKFSESNINDHVIQSTIPNNNYISNRIDIPLQHVNSTNINTNLNRNTNTNVNMIPNLYPMNNPNLSNIPINHSQKLQGYNSIHMNQQQQQKQQPEFQHIIMNPHNQIIPPVLHSIHQNYIVNAGHYNQNYIHEPPLHISQQEKNQSHGMIIQPPTSQQQQQQQQQQHVERPPTPHRQQQQQHVERPATPNQHQIQYIEQHPTPQQQQNNLAHLPQQHQQLPHQLLPQYQNPHPYPHQHPHPQLPQPQQLPQHQLLPQQLSQPPPQHIMYRSLSYFTVNQQKSSPTQFSTSATPGYIFTNSVDSNISFQTVPNQYSIHGNHVNFQITNSNNNNRNNNNYTNTSFINPYENLQNHINSSSPSIMSVNSGPVVNVIEKSQTFIEQNPRENLINNDNNIDNRIPIISNSRTTEGNQEENKSLYNQQSNINYRYNNQIERPPLPIQTVLNYPEQVIVKDKSNNMHSLNLIPSESSNKGKYLRKYE</sequence>
<feature type="region of interest" description="Disordered" evidence="1">
    <location>
        <begin position="62"/>
        <end position="96"/>
    </location>
</feature>
<name>A0A9P6WLF6_9ASCO</name>